<evidence type="ECO:0000313" key="1">
    <source>
        <dbReference type="EMBL" id="RKQ36243.1"/>
    </source>
</evidence>
<gene>
    <name evidence="1" type="ORF">C1C97_000710</name>
</gene>
<evidence type="ECO:0000313" key="2">
    <source>
        <dbReference type="Proteomes" id="UP000249516"/>
    </source>
</evidence>
<dbReference type="Proteomes" id="UP000249516">
    <property type="component" value="Unassembled WGS sequence"/>
</dbReference>
<name>A0A495A8Z8_9MICC</name>
<dbReference type="RefSeq" id="WP_121029634.1">
    <property type="nucleotide sequence ID" value="NZ_PNJG02000001.1"/>
</dbReference>
<comment type="caution">
    <text evidence="1">The sequence shown here is derived from an EMBL/GenBank/DDBJ whole genome shotgun (WGS) entry which is preliminary data.</text>
</comment>
<evidence type="ECO:0008006" key="3">
    <source>
        <dbReference type="Google" id="ProtNLM"/>
    </source>
</evidence>
<proteinExistence type="predicted"/>
<dbReference type="AlphaFoldDB" id="A0A495A8Z8"/>
<protein>
    <recommendedName>
        <fullName evidence="3">DNA-binding protein</fullName>
    </recommendedName>
</protein>
<reference evidence="1 2" key="1">
    <citation type="submission" date="2018-10" db="EMBL/GenBank/DDBJ databases">
        <title>Kocuria tytouropygialis sp. nov., isolated from the uropygial gland of an American barn owl (Tyto furcata).</title>
        <authorList>
            <person name="Braun M.S."/>
            <person name="Wang E."/>
            <person name="Zimmermann S."/>
            <person name="Wagner H."/>
            <person name="Wink M."/>
        </authorList>
    </citation>
    <scope>NUCLEOTIDE SEQUENCE [LARGE SCALE GENOMIC DNA]</scope>
    <source>
        <strain evidence="1 2">442</strain>
    </source>
</reference>
<dbReference type="OrthoDB" id="4953477at2"/>
<sequence>MDTITMSELYTQAQTAGTTAATALKERITMDKDLSVKIVADMTSQSPAVIGRLVRAGYFPGAYKAGMGEGNAKWVIPYSAVQAYRERMQAKTGLSVSGK</sequence>
<accession>A0A495A8Z8</accession>
<keyword evidence="2" id="KW-1185">Reference proteome</keyword>
<organism evidence="1 2">
    <name type="scientific">Kocuria tytonis</name>
    <dbReference type="NCBI Taxonomy" id="2054280"/>
    <lineage>
        <taxon>Bacteria</taxon>
        <taxon>Bacillati</taxon>
        <taxon>Actinomycetota</taxon>
        <taxon>Actinomycetes</taxon>
        <taxon>Micrococcales</taxon>
        <taxon>Micrococcaceae</taxon>
        <taxon>Kocuria</taxon>
    </lineage>
</organism>
<dbReference type="EMBL" id="PNJG02000001">
    <property type="protein sequence ID" value="RKQ36243.1"/>
    <property type="molecule type" value="Genomic_DNA"/>
</dbReference>